<reference evidence="2" key="1">
    <citation type="journal article" date="2019" name="Curr. Biol.">
        <title>Genome Sequence of Striga asiatica Provides Insight into the Evolution of Plant Parasitism.</title>
        <authorList>
            <person name="Yoshida S."/>
            <person name="Kim S."/>
            <person name="Wafula E.K."/>
            <person name="Tanskanen J."/>
            <person name="Kim Y.M."/>
            <person name="Honaas L."/>
            <person name="Yang Z."/>
            <person name="Spallek T."/>
            <person name="Conn C.E."/>
            <person name="Ichihashi Y."/>
            <person name="Cheong K."/>
            <person name="Cui S."/>
            <person name="Der J.P."/>
            <person name="Gundlach H."/>
            <person name="Jiao Y."/>
            <person name="Hori C."/>
            <person name="Ishida J.K."/>
            <person name="Kasahara H."/>
            <person name="Kiba T."/>
            <person name="Kim M.S."/>
            <person name="Koo N."/>
            <person name="Laohavisit A."/>
            <person name="Lee Y.H."/>
            <person name="Lumba S."/>
            <person name="McCourt P."/>
            <person name="Mortimer J.C."/>
            <person name="Mutuku J.M."/>
            <person name="Nomura T."/>
            <person name="Sasaki-Sekimoto Y."/>
            <person name="Seto Y."/>
            <person name="Wang Y."/>
            <person name="Wakatake T."/>
            <person name="Sakakibara H."/>
            <person name="Demura T."/>
            <person name="Yamaguchi S."/>
            <person name="Yoneyama K."/>
            <person name="Manabe R.I."/>
            <person name="Nelson D.C."/>
            <person name="Schulman A.H."/>
            <person name="Timko M.P."/>
            <person name="dePamphilis C.W."/>
            <person name="Choi D."/>
            <person name="Shirasu K."/>
        </authorList>
    </citation>
    <scope>NUCLEOTIDE SEQUENCE [LARGE SCALE GENOMIC DNA]</scope>
    <source>
        <strain evidence="2">cv. UVA1</strain>
    </source>
</reference>
<evidence type="ECO:0000313" key="1">
    <source>
        <dbReference type="EMBL" id="GER44318.1"/>
    </source>
</evidence>
<evidence type="ECO:0000313" key="2">
    <source>
        <dbReference type="Proteomes" id="UP000325081"/>
    </source>
</evidence>
<proteinExistence type="predicted"/>
<keyword evidence="1" id="KW-0808">Transferase</keyword>
<sequence length="160" mass="18260">MGFNLFISSGFVLYNLNLLKISSGGRELLPKLLRALRFIFLKVLMMRRWSDTKSTSSGRTEGRTKFRDYDYSLFSTAKGRRKQSNQWMLESDVSRVLDFLIETRKWKDTPTLMGLPAYPAIRSGLGTAELKPARAELSCIPSGGFDMDLTCSRIRSFLIE</sequence>
<protein>
    <submittedName>
        <fullName evidence="1">Trans-resveratrol di-O-methyltransferase</fullName>
    </submittedName>
</protein>
<dbReference type="GO" id="GO:0008168">
    <property type="term" value="F:methyltransferase activity"/>
    <property type="evidence" value="ECO:0007669"/>
    <property type="project" value="UniProtKB-KW"/>
</dbReference>
<keyword evidence="1" id="KW-0489">Methyltransferase</keyword>
<dbReference type="GO" id="GO:0032259">
    <property type="term" value="P:methylation"/>
    <property type="evidence" value="ECO:0007669"/>
    <property type="project" value="UniProtKB-KW"/>
</dbReference>
<organism evidence="1 2">
    <name type="scientific">Striga asiatica</name>
    <name type="common">Asiatic witchweed</name>
    <name type="synonym">Buchnera asiatica</name>
    <dbReference type="NCBI Taxonomy" id="4170"/>
    <lineage>
        <taxon>Eukaryota</taxon>
        <taxon>Viridiplantae</taxon>
        <taxon>Streptophyta</taxon>
        <taxon>Embryophyta</taxon>
        <taxon>Tracheophyta</taxon>
        <taxon>Spermatophyta</taxon>
        <taxon>Magnoliopsida</taxon>
        <taxon>eudicotyledons</taxon>
        <taxon>Gunneridae</taxon>
        <taxon>Pentapetalae</taxon>
        <taxon>asterids</taxon>
        <taxon>lamiids</taxon>
        <taxon>Lamiales</taxon>
        <taxon>Orobanchaceae</taxon>
        <taxon>Buchnereae</taxon>
        <taxon>Striga</taxon>
    </lineage>
</organism>
<comment type="caution">
    <text evidence="1">The sequence shown here is derived from an EMBL/GenBank/DDBJ whole genome shotgun (WGS) entry which is preliminary data.</text>
</comment>
<name>A0A5A7QH92_STRAF</name>
<accession>A0A5A7QH92</accession>
<dbReference type="Proteomes" id="UP000325081">
    <property type="component" value="Unassembled WGS sequence"/>
</dbReference>
<keyword evidence="2" id="KW-1185">Reference proteome</keyword>
<dbReference type="EMBL" id="BKCP01006893">
    <property type="protein sequence ID" value="GER44318.1"/>
    <property type="molecule type" value="Genomic_DNA"/>
</dbReference>
<gene>
    <name evidence="1" type="ORF">STAS_21221</name>
</gene>
<dbReference type="AlphaFoldDB" id="A0A5A7QH92"/>